<dbReference type="PROSITE" id="PS50157">
    <property type="entry name" value="ZINC_FINGER_C2H2_2"/>
    <property type="match status" value="8"/>
</dbReference>
<keyword evidence="5" id="KW-0677">Repeat</keyword>
<feature type="region of interest" description="Disordered" evidence="13">
    <location>
        <begin position="1"/>
        <end position="73"/>
    </location>
</feature>
<feature type="compositionally biased region" description="Polar residues" evidence="13">
    <location>
        <begin position="1"/>
        <end position="11"/>
    </location>
</feature>
<evidence type="ECO:0000313" key="16">
    <source>
        <dbReference type="Proteomes" id="UP001497623"/>
    </source>
</evidence>
<keyword evidence="7" id="KW-0862">Zinc</keyword>
<evidence type="ECO:0000256" key="13">
    <source>
        <dbReference type="SAM" id="MobiDB-lite"/>
    </source>
</evidence>
<evidence type="ECO:0000256" key="12">
    <source>
        <dbReference type="PROSITE-ProRule" id="PRU00042"/>
    </source>
</evidence>
<evidence type="ECO:0000256" key="1">
    <source>
        <dbReference type="ARBA" id="ARBA00004123"/>
    </source>
</evidence>
<dbReference type="FunFam" id="3.30.160.60:FF:000733">
    <property type="entry name" value="Zinc finger protein 236 variant"/>
    <property type="match status" value="1"/>
</dbReference>
<keyword evidence="9" id="KW-0238">DNA-binding</keyword>
<dbReference type="FunFam" id="3.30.160.60:FF:000446">
    <property type="entry name" value="Zinc finger protein"/>
    <property type="match status" value="2"/>
</dbReference>
<comment type="similarity">
    <text evidence="2">Belongs to the krueppel C2H2-type zinc-finger protein family.</text>
</comment>
<feature type="domain" description="C2H2-type" evidence="14">
    <location>
        <begin position="452"/>
        <end position="479"/>
    </location>
</feature>
<dbReference type="GO" id="GO:0003700">
    <property type="term" value="F:DNA-binding transcription factor activity"/>
    <property type="evidence" value="ECO:0007669"/>
    <property type="project" value="TreeGrafter"/>
</dbReference>
<dbReference type="InterPro" id="IPR013087">
    <property type="entry name" value="Znf_C2H2_type"/>
</dbReference>
<evidence type="ECO:0000256" key="6">
    <source>
        <dbReference type="ARBA" id="ARBA00022771"/>
    </source>
</evidence>
<dbReference type="FunFam" id="3.30.160.60:FF:000614">
    <property type="entry name" value="Zinc finger protein 142"/>
    <property type="match status" value="1"/>
</dbReference>
<comment type="similarity">
    <text evidence="3">Belongs to the hunchback C2H2-type zinc-finger protein family.</text>
</comment>
<feature type="domain" description="C2H2-type" evidence="14">
    <location>
        <begin position="368"/>
        <end position="395"/>
    </location>
</feature>
<dbReference type="FunFam" id="3.30.160.60:FF:002319">
    <property type="entry name" value="Uncharacterized protein"/>
    <property type="match status" value="1"/>
</dbReference>
<dbReference type="Pfam" id="PF00096">
    <property type="entry name" value="zf-C2H2"/>
    <property type="match status" value="5"/>
</dbReference>
<organism evidence="15 16">
    <name type="scientific">Meganyctiphanes norvegica</name>
    <name type="common">Northern krill</name>
    <name type="synonym">Thysanopoda norvegica</name>
    <dbReference type="NCBI Taxonomy" id="48144"/>
    <lineage>
        <taxon>Eukaryota</taxon>
        <taxon>Metazoa</taxon>
        <taxon>Ecdysozoa</taxon>
        <taxon>Arthropoda</taxon>
        <taxon>Crustacea</taxon>
        <taxon>Multicrustacea</taxon>
        <taxon>Malacostraca</taxon>
        <taxon>Eumalacostraca</taxon>
        <taxon>Eucarida</taxon>
        <taxon>Euphausiacea</taxon>
        <taxon>Euphausiidae</taxon>
        <taxon>Meganyctiphanes</taxon>
    </lineage>
</organism>
<evidence type="ECO:0000256" key="8">
    <source>
        <dbReference type="ARBA" id="ARBA00023015"/>
    </source>
</evidence>
<feature type="domain" description="C2H2-type" evidence="14">
    <location>
        <begin position="424"/>
        <end position="451"/>
    </location>
</feature>
<comment type="caution">
    <text evidence="15">The sequence shown here is derived from an EMBL/GenBank/DDBJ whole genome shotgun (WGS) entry which is preliminary data.</text>
</comment>
<dbReference type="PANTHER" id="PTHR24404:SF114">
    <property type="entry name" value="KLUMPFUSS, ISOFORM B-RELATED"/>
    <property type="match status" value="1"/>
</dbReference>
<evidence type="ECO:0000256" key="7">
    <source>
        <dbReference type="ARBA" id="ARBA00022833"/>
    </source>
</evidence>
<dbReference type="Gene3D" id="3.30.160.60">
    <property type="entry name" value="Classic Zinc Finger"/>
    <property type="match status" value="9"/>
</dbReference>
<comment type="subcellular location">
    <subcellularLocation>
        <location evidence="1">Nucleus</location>
    </subcellularLocation>
</comment>
<feature type="domain" description="C2H2-type" evidence="14">
    <location>
        <begin position="256"/>
        <end position="283"/>
    </location>
</feature>
<feature type="compositionally biased region" description="Basic and acidic residues" evidence="13">
    <location>
        <begin position="41"/>
        <end position="59"/>
    </location>
</feature>
<evidence type="ECO:0000256" key="11">
    <source>
        <dbReference type="ARBA" id="ARBA00023242"/>
    </source>
</evidence>
<evidence type="ECO:0000313" key="15">
    <source>
        <dbReference type="EMBL" id="CAL4190754.1"/>
    </source>
</evidence>
<dbReference type="EMBL" id="CAXKWB010067276">
    <property type="protein sequence ID" value="CAL4190754.1"/>
    <property type="molecule type" value="Genomic_DNA"/>
</dbReference>
<dbReference type="AlphaFoldDB" id="A0AAV2SH95"/>
<dbReference type="FunFam" id="3.30.160.60:FF:000075">
    <property type="entry name" value="Putative zinc finger protein 536"/>
    <property type="match status" value="1"/>
</dbReference>
<dbReference type="GO" id="GO:0008270">
    <property type="term" value="F:zinc ion binding"/>
    <property type="evidence" value="ECO:0007669"/>
    <property type="project" value="UniProtKB-KW"/>
</dbReference>
<evidence type="ECO:0000259" key="14">
    <source>
        <dbReference type="PROSITE" id="PS50157"/>
    </source>
</evidence>
<dbReference type="FunFam" id="3.30.160.60:FF:001370">
    <property type="entry name" value="Zinc finger protein"/>
    <property type="match status" value="1"/>
</dbReference>
<evidence type="ECO:0000256" key="9">
    <source>
        <dbReference type="ARBA" id="ARBA00023125"/>
    </source>
</evidence>
<feature type="domain" description="C2H2-type" evidence="14">
    <location>
        <begin position="284"/>
        <end position="311"/>
    </location>
</feature>
<evidence type="ECO:0000256" key="5">
    <source>
        <dbReference type="ARBA" id="ARBA00022737"/>
    </source>
</evidence>
<dbReference type="FunFam" id="3.30.160.60:FF:000624">
    <property type="entry name" value="zinc finger protein 697"/>
    <property type="match status" value="1"/>
</dbReference>
<dbReference type="GO" id="GO:0006357">
    <property type="term" value="P:regulation of transcription by RNA polymerase II"/>
    <property type="evidence" value="ECO:0007669"/>
    <property type="project" value="TreeGrafter"/>
</dbReference>
<gene>
    <name evidence="15" type="ORF">MNOR_LOCUS36526</name>
</gene>
<protein>
    <recommendedName>
        <fullName evidence="14">C2H2-type domain-containing protein</fullName>
    </recommendedName>
</protein>
<dbReference type="GO" id="GO:0000978">
    <property type="term" value="F:RNA polymerase II cis-regulatory region sequence-specific DNA binding"/>
    <property type="evidence" value="ECO:0007669"/>
    <property type="project" value="TreeGrafter"/>
</dbReference>
<sequence>MDFSMKNNETSVKSEYDRLQSIRPISPVNNCQNNGISETNGMEKFDHSQIKQEENEIENHSSTNKTNDNLPENEPYKVEGAIPGEVVSSHFLEPECDISDNGKNNQEQLSQPNESLEISINGSKKYRKVTYIENNGRVFPAIELSPHCGEPTQRGQIHPAAWKHPPSADRLIPFLSKQNEYSNQFNFSNPSDFYLQKIQDIVIPNNAANVPSSESELGSQENKSEDETKHPLYNQTLDRDYLEKQKFSAENGKGMYQCPECPYTTPYRANLKVHLMVHTGNKPYGCSTCGFKTTTSSNLKKHMREHTGERPYKCHECESSFKTTGALKTHMMNHTGEKPFACPDCDYKSTKSVNLKRHIMTHTGEKKYACTECEYMCTGKKDLGRHMMVHTGEKPYSCPECDYACIQKETLKKHILTHTGERPFKCSQCTAGFRACGDLKRHMLVHTGEKPFACSACPYRCNKEVNLKRHMLTHTGEKPFTCPYCDYRCTENRLLKKHVSSHMYPDGTYPENRSTENVNVLANLSSSFFDNNELSPVEYMNSLGILPIDS</sequence>
<accession>A0AAV2SH95</accession>
<dbReference type="SMART" id="SM00355">
    <property type="entry name" value="ZnF_C2H2"/>
    <property type="match status" value="9"/>
</dbReference>
<dbReference type="Proteomes" id="UP001497623">
    <property type="component" value="Unassembled WGS sequence"/>
</dbReference>
<feature type="compositionally biased region" description="Polar residues" evidence="13">
    <location>
        <begin position="60"/>
        <end position="70"/>
    </location>
</feature>
<feature type="domain" description="C2H2-type" evidence="14">
    <location>
        <begin position="312"/>
        <end position="339"/>
    </location>
</feature>
<feature type="region of interest" description="Disordered" evidence="13">
    <location>
        <begin position="209"/>
        <end position="233"/>
    </location>
</feature>
<keyword evidence="16" id="KW-1185">Reference proteome</keyword>
<keyword evidence="11" id="KW-0539">Nucleus</keyword>
<keyword evidence="4" id="KW-0479">Metal-binding</keyword>
<dbReference type="PROSITE" id="PS00028">
    <property type="entry name" value="ZINC_FINGER_C2H2_1"/>
    <property type="match status" value="6"/>
</dbReference>
<reference evidence="15 16" key="1">
    <citation type="submission" date="2024-05" db="EMBL/GenBank/DDBJ databases">
        <authorList>
            <person name="Wallberg A."/>
        </authorList>
    </citation>
    <scope>NUCLEOTIDE SEQUENCE [LARGE SCALE GENOMIC DNA]</scope>
</reference>
<feature type="domain" description="C2H2-type" evidence="14">
    <location>
        <begin position="340"/>
        <end position="367"/>
    </location>
</feature>
<dbReference type="InterPro" id="IPR050589">
    <property type="entry name" value="Ikaros_C2H2-ZF"/>
</dbReference>
<dbReference type="PANTHER" id="PTHR24404">
    <property type="entry name" value="ZINC FINGER PROTEIN"/>
    <property type="match status" value="1"/>
</dbReference>
<evidence type="ECO:0000256" key="10">
    <source>
        <dbReference type="ARBA" id="ARBA00023163"/>
    </source>
</evidence>
<dbReference type="InterPro" id="IPR036236">
    <property type="entry name" value="Znf_C2H2_sf"/>
</dbReference>
<evidence type="ECO:0000256" key="2">
    <source>
        <dbReference type="ARBA" id="ARBA00006991"/>
    </source>
</evidence>
<keyword evidence="6 12" id="KW-0863">Zinc-finger</keyword>
<keyword evidence="8" id="KW-0805">Transcription regulation</keyword>
<dbReference type="SUPFAM" id="SSF57667">
    <property type="entry name" value="beta-beta-alpha zinc fingers"/>
    <property type="match status" value="5"/>
</dbReference>
<evidence type="ECO:0000256" key="4">
    <source>
        <dbReference type="ARBA" id="ARBA00022723"/>
    </source>
</evidence>
<feature type="compositionally biased region" description="Polar residues" evidence="13">
    <location>
        <begin position="209"/>
        <end position="221"/>
    </location>
</feature>
<feature type="compositionally biased region" description="Polar residues" evidence="13">
    <location>
        <begin position="27"/>
        <end position="40"/>
    </location>
</feature>
<name>A0AAV2SH95_MEGNR</name>
<feature type="domain" description="C2H2-type" evidence="14">
    <location>
        <begin position="396"/>
        <end position="423"/>
    </location>
</feature>
<dbReference type="GO" id="GO:0005634">
    <property type="term" value="C:nucleus"/>
    <property type="evidence" value="ECO:0007669"/>
    <property type="project" value="UniProtKB-SubCell"/>
</dbReference>
<proteinExistence type="inferred from homology"/>
<keyword evidence="10" id="KW-0804">Transcription</keyword>
<evidence type="ECO:0000256" key="3">
    <source>
        <dbReference type="ARBA" id="ARBA00007746"/>
    </source>
</evidence>